<evidence type="ECO:0000313" key="10">
    <source>
        <dbReference type="EMBL" id="POR39713.1"/>
    </source>
</evidence>
<dbReference type="EMBL" id="PKSG01000009">
    <property type="protein sequence ID" value="POR39713.1"/>
    <property type="molecule type" value="Genomic_DNA"/>
</dbReference>
<evidence type="ECO:0000256" key="3">
    <source>
        <dbReference type="ARBA" id="ARBA00015352"/>
    </source>
</evidence>
<dbReference type="Proteomes" id="UP000237481">
    <property type="component" value="Unassembled WGS sequence"/>
</dbReference>
<comment type="subunit">
    <text evidence="2">Interacts with KAR2.</text>
</comment>
<dbReference type="AlphaFoldDB" id="A0A2S4LB98"/>
<dbReference type="OrthoDB" id="448649at2759"/>
<evidence type="ECO:0000256" key="1">
    <source>
        <dbReference type="ARBA" id="ARBA00010588"/>
    </source>
</evidence>
<dbReference type="GO" id="GO:0015031">
    <property type="term" value="P:protein transport"/>
    <property type="evidence" value="ECO:0007669"/>
    <property type="project" value="UniProtKB-KW"/>
</dbReference>
<evidence type="ECO:0000256" key="2">
    <source>
        <dbReference type="ARBA" id="ARBA00011799"/>
    </source>
</evidence>
<keyword evidence="8" id="KW-0811">Translocation</keyword>
<evidence type="ECO:0000256" key="5">
    <source>
        <dbReference type="ARBA" id="ARBA00022729"/>
    </source>
</evidence>
<keyword evidence="5 9" id="KW-0732">Signal</keyword>
<dbReference type="Gene3D" id="1.25.10.10">
    <property type="entry name" value="Leucine-rich Repeat Variant"/>
    <property type="match status" value="1"/>
</dbReference>
<dbReference type="STRING" id="94208.A0A2S4LB98"/>
<organism evidence="10 11">
    <name type="scientific">Tolypocladium paradoxum</name>
    <dbReference type="NCBI Taxonomy" id="94208"/>
    <lineage>
        <taxon>Eukaryota</taxon>
        <taxon>Fungi</taxon>
        <taxon>Dikarya</taxon>
        <taxon>Ascomycota</taxon>
        <taxon>Pezizomycotina</taxon>
        <taxon>Sordariomycetes</taxon>
        <taxon>Hypocreomycetidae</taxon>
        <taxon>Hypocreales</taxon>
        <taxon>Ophiocordycipitaceae</taxon>
        <taxon>Tolypocladium</taxon>
    </lineage>
</organism>
<reference evidence="10 11" key="1">
    <citation type="submission" date="2018-01" db="EMBL/GenBank/DDBJ databases">
        <title>Harnessing the power of phylogenomics to disentangle the directionality and signatures of interkingdom host jumping in the parasitic fungal genus Tolypocladium.</title>
        <authorList>
            <person name="Quandt C.A."/>
            <person name="Patterson W."/>
            <person name="Spatafora J.W."/>
        </authorList>
    </citation>
    <scope>NUCLEOTIDE SEQUENCE [LARGE SCALE GENOMIC DNA]</scope>
    <source>
        <strain evidence="10 11">NRBC 100945</strain>
    </source>
</reference>
<keyword evidence="6" id="KW-0256">Endoplasmic reticulum</keyword>
<dbReference type="GO" id="GO:0005783">
    <property type="term" value="C:endoplasmic reticulum"/>
    <property type="evidence" value="ECO:0007669"/>
    <property type="project" value="InterPro"/>
</dbReference>
<evidence type="ECO:0000256" key="8">
    <source>
        <dbReference type="ARBA" id="ARBA00023010"/>
    </source>
</evidence>
<comment type="similarity">
    <text evidence="1">Belongs to the SIL1 family.</text>
</comment>
<dbReference type="Pfam" id="PF16782">
    <property type="entry name" value="SIL1"/>
    <property type="match status" value="1"/>
</dbReference>
<gene>
    <name evidence="10" type="ORF">TPAR_00093</name>
</gene>
<feature type="chain" id="PRO_5015561070" description="Nucleotide exchange factor SIL1" evidence="9">
    <location>
        <begin position="33"/>
        <end position="416"/>
    </location>
</feature>
<evidence type="ECO:0000256" key="6">
    <source>
        <dbReference type="ARBA" id="ARBA00022824"/>
    </source>
</evidence>
<keyword evidence="7" id="KW-0653">Protein transport</keyword>
<dbReference type="InterPro" id="IPR011989">
    <property type="entry name" value="ARM-like"/>
</dbReference>
<keyword evidence="11" id="KW-1185">Reference proteome</keyword>
<proteinExistence type="inferred from homology"/>
<dbReference type="InterPro" id="IPR031884">
    <property type="entry name" value="Sil1_fungi"/>
</dbReference>
<keyword evidence="4" id="KW-0813">Transport</keyword>
<sequence>MARGRSRSRTLPFLLTMILGVLFCICITPALAAEAQPSQDSKPDLICHTSDPKECYPRVFRPTDEFQIVHDDQELPKGLHVRLNIWTGKKEAKVNVPGEDDPALEGLPIDQAVVVVEPQQPDAPRVPQGAPEYEAVGKVKEPPQHVSESFVSTMKALGNGVIPDNHAFDEALEGLKELSHDIYYGLKIAEDSDVVHALFCLMADQKASGSEGFTPRDQQAASILASALQNNPPALKEVTKVWPKLVDSKCPSSADKTLRKSLFSSFIPSSNVDPAGAKQSASRVKAKVSTINGLIKDSSVRSEFLNNGGMEGLLKVLLPVEKEWAGAQRKVGQLVLDNFLDEDMGAELGQWPKVPKLSDKQCQTEESTTAEGCWDYHVARIMKANKGDKGHWSRDLNDRLAAARKKVSSPPRHEEL</sequence>
<feature type="signal peptide" evidence="9">
    <location>
        <begin position="1"/>
        <end position="32"/>
    </location>
</feature>
<evidence type="ECO:0000313" key="11">
    <source>
        <dbReference type="Proteomes" id="UP000237481"/>
    </source>
</evidence>
<evidence type="ECO:0000256" key="7">
    <source>
        <dbReference type="ARBA" id="ARBA00022927"/>
    </source>
</evidence>
<evidence type="ECO:0000256" key="4">
    <source>
        <dbReference type="ARBA" id="ARBA00022448"/>
    </source>
</evidence>
<comment type="caution">
    <text evidence="10">The sequence shown here is derived from an EMBL/GenBank/DDBJ whole genome shotgun (WGS) entry which is preliminary data.</text>
</comment>
<accession>A0A2S4LB98</accession>
<protein>
    <recommendedName>
        <fullName evidence="3">Nucleotide exchange factor SIL1</fullName>
    </recommendedName>
</protein>
<evidence type="ECO:0000256" key="9">
    <source>
        <dbReference type="SAM" id="SignalP"/>
    </source>
</evidence>
<name>A0A2S4LB98_9HYPO</name>
<dbReference type="GO" id="GO:0000774">
    <property type="term" value="F:adenyl-nucleotide exchange factor activity"/>
    <property type="evidence" value="ECO:0007669"/>
    <property type="project" value="InterPro"/>
</dbReference>